<feature type="domain" description="Heterokaryon incompatibility" evidence="1">
    <location>
        <begin position="648"/>
        <end position="796"/>
    </location>
</feature>
<keyword evidence="4" id="KW-1185">Reference proteome</keyword>
<gene>
    <name evidence="3" type="ORF">PAC_20143</name>
</gene>
<feature type="domain" description="DUF6606" evidence="2">
    <location>
        <begin position="16"/>
        <end position="272"/>
    </location>
</feature>
<dbReference type="InterPro" id="IPR046541">
    <property type="entry name" value="DUF6606"/>
</dbReference>
<accession>A0A1L7XYU3</accession>
<dbReference type="PANTHER" id="PTHR33112:SF10">
    <property type="entry name" value="TOL"/>
    <property type="match status" value="1"/>
</dbReference>
<dbReference type="InterPro" id="IPR010730">
    <property type="entry name" value="HET"/>
</dbReference>
<dbReference type="Proteomes" id="UP000184330">
    <property type="component" value="Unassembled WGS sequence"/>
</dbReference>
<evidence type="ECO:0000313" key="3">
    <source>
        <dbReference type="EMBL" id="CZR70242.1"/>
    </source>
</evidence>
<name>A0A1L7XYU3_9HELO</name>
<dbReference type="Pfam" id="PF06985">
    <property type="entry name" value="HET"/>
    <property type="match status" value="1"/>
</dbReference>
<proteinExistence type="predicted"/>
<dbReference type="STRING" id="576137.A0A1L7XYU3"/>
<protein>
    <submittedName>
        <fullName evidence="3">Uncharacterized protein</fullName>
    </submittedName>
</protein>
<evidence type="ECO:0000259" key="2">
    <source>
        <dbReference type="Pfam" id="PF20255"/>
    </source>
</evidence>
<dbReference type="OrthoDB" id="3451222at2759"/>
<dbReference type="EMBL" id="FJOG01000111">
    <property type="protein sequence ID" value="CZR70242.1"/>
    <property type="molecule type" value="Genomic_DNA"/>
</dbReference>
<dbReference type="AlphaFoldDB" id="A0A1L7XYU3"/>
<organism evidence="3 4">
    <name type="scientific">Phialocephala subalpina</name>
    <dbReference type="NCBI Taxonomy" id="576137"/>
    <lineage>
        <taxon>Eukaryota</taxon>
        <taxon>Fungi</taxon>
        <taxon>Dikarya</taxon>
        <taxon>Ascomycota</taxon>
        <taxon>Pezizomycotina</taxon>
        <taxon>Leotiomycetes</taxon>
        <taxon>Helotiales</taxon>
        <taxon>Mollisiaceae</taxon>
        <taxon>Phialocephala</taxon>
        <taxon>Phialocephala fortinii species complex</taxon>
    </lineage>
</organism>
<sequence length="1064" mass="121810">MAAKTKTIDEGTFHYLINHVFLPPKLPQQDDTNPLHEKTLLETVSTALQRFRSYFQTGERPELDRCIRMTNALIYLRDVNGFLNLAILDKELVELSNTETLAIHVRKQNAGLPITRIDEELRFESFGLLARNEDVMTCKGRLRRQFPGSCILVQRSLITDSTFREPFVDLIVKLDRENGPRKKDEVKRSKNEYIGEEVHTVNPWRVTEMITGLLRGLGRPVGVERISKNTREEALWEVSLQITFERSSQVNSDVESEPIYKAFMVFLMTYILSESRQQKLPSDLLYVMMAKISRRLMKIQPGEERWMRFTEKTMQEVGATMKQDWESMQSGVRDTLDLSALQALDFARDTNITMNNLRPYLEKISSPGKVINAPKAKVVEGPSFQRNEKNYLPKSNFSQDRDFMLYELADFENWVGSNLGRIWDLDHELPTHVLGVDGSLIHETPGKQLGPFIAEVNLFPFKTPMSFYLKDTEAEDGYIIPALQSSEVKHIEDLHRQDKLLESGSDALPGPVDDKWSYTTDNLFATRFFQQAGVEPTLFKQRPSTHLEGSNLLAGSLSKPILRICASPDPALQATQIGFPILPQAGGPVHFGLLGKWLQVCGNKDHENFGCHAELDGRLPTRVLDVGNKVNPDRLRLYCTTESDRGEYVALSHCWGKYTREERERFCTFRSNFKARCEKIDFKSLAQSFQDAITVTRALGKQYLWIDSLCIIQEDEADWEREAKRMETVFSQAYCTIAATSATGSTVGFLGPRPNKEYISVSDSSESQLYLCETVDDFTGDVVDGVLNKRGWVYQERALSRRMIHFTTNQTYWECGAGIHCETMTRMKNPTAQFLGDPQFPSVTLRSNHAKRIRLFEILFERHSNLGLSFASDRSFAIAGLERRMAKGFDTEIAFGIFKSYIHRSLFWRRSGDKLMRKIEYPKARPVPSWSWMAYDGNITYADIPTKEVEWSSDVELLLINGRDENATASPELKALVIGINIIEIAREKWQLILDVKDDVDIQKLRCVLLGRETSNYHGADRKYYVLLVFPLSWPNVAYERIGVATVQQRHLMIEQGGLEMRII</sequence>
<reference evidence="3 4" key="1">
    <citation type="submission" date="2016-03" db="EMBL/GenBank/DDBJ databases">
        <authorList>
            <person name="Ploux O."/>
        </authorList>
    </citation>
    <scope>NUCLEOTIDE SEQUENCE [LARGE SCALE GENOMIC DNA]</scope>
    <source>
        <strain evidence="3 4">UAMH 11012</strain>
    </source>
</reference>
<evidence type="ECO:0000313" key="4">
    <source>
        <dbReference type="Proteomes" id="UP000184330"/>
    </source>
</evidence>
<evidence type="ECO:0000259" key="1">
    <source>
        <dbReference type="Pfam" id="PF06985"/>
    </source>
</evidence>
<dbReference type="PANTHER" id="PTHR33112">
    <property type="entry name" value="DOMAIN PROTEIN, PUTATIVE-RELATED"/>
    <property type="match status" value="1"/>
</dbReference>
<dbReference type="Pfam" id="PF20255">
    <property type="entry name" value="DUF6606"/>
    <property type="match status" value="1"/>
</dbReference>